<accession>A0AB33BRD7</accession>
<dbReference type="Proteomes" id="UP000093346">
    <property type="component" value="Chromosome"/>
</dbReference>
<protein>
    <submittedName>
        <fullName evidence="2">Uncharacterized protein</fullName>
    </submittedName>
</protein>
<organism evidence="2 3">
    <name type="scientific">Fructilactobacillus lindneri</name>
    <dbReference type="NCBI Taxonomy" id="53444"/>
    <lineage>
        <taxon>Bacteria</taxon>
        <taxon>Bacillati</taxon>
        <taxon>Bacillota</taxon>
        <taxon>Bacilli</taxon>
        <taxon>Lactobacillales</taxon>
        <taxon>Lactobacillaceae</taxon>
        <taxon>Fructilactobacillus</taxon>
    </lineage>
</organism>
<evidence type="ECO:0000313" key="3">
    <source>
        <dbReference type="Proteomes" id="UP000093346"/>
    </source>
</evidence>
<keyword evidence="1" id="KW-1133">Transmembrane helix</keyword>
<dbReference type="KEGG" id="lle:AYR59_06250"/>
<sequence>MKKKIYNRTGFSLMDSLIGLSFICLGVSMYFETSKWINCHIHESEINLISARKIYENRYVSDFKK</sequence>
<evidence type="ECO:0000313" key="2">
    <source>
        <dbReference type="EMBL" id="ANZ59634.1"/>
    </source>
</evidence>
<evidence type="ECO:0000256" key="1">
    <source>
        <dbReference type="SAM" id="Phobius"/>
    </source>
</evidence>
<keyword evidence="1" id="KW-0812">Transmembrane</keyword>
<dbReference type="AlphaFoldDB" id="A0AB33BRD7"/>
<feature type="transmembrane region" description="Helical" evidence="1">
    <location>
        <begin position="12"/>
        <end position="31"/>
    </location>
</feature>
<gene>
    <name evidence="2" type="ORF">AYR59_06250</name>
</gene>
<name>A0AB33BRD7_9LACO</name>
<dbReference type="EMBL" id="CP014907">
    <property type="protein sequence ID" value="ANZ59634.1"/>
    <property type="molecule type" value="Genomic_DNA"/>
</dbReference>
<reference evidence="2 3" key="1">
    <citation type="submission" date="2016-03" db="EMBL/GenBank/DDBJ databases">
        <title>Pediococcus and Lactobacillus from brewery environment - whole genome sequencing and assembly.</title>
        <authorList>
            <person name="Behr J."/>
            <person name="Geissler A.J."/>
            <person name="Vogel R.F."/>
        </authorList>
    </citation>
    <scope>NUCLEOTIDE SEQUENCE [LARGE SCALE GENOMIC DNA]</scope>
    <source>
        <strain evidence="2 3">TMW 1.481</strain>
    </source>
</reference>
<proteinExistence type="predicted"/>
<keyword evidence="1" id="KW-0472">Membrane</keyword>